<dbReference type="EMBL" id="JADIME010000033">
    <property type="protein sequence ID" value="MBO8464933.1"/>
    <property type="molecule type" value="Genomic_DNA"/>
</dbReference>
<dbReference type="SUPFAM" id="SSF49373">
    <property type="entry name" value="Invasin/intimin cell-adhesion fragments"/>
    <property type="match status" value="1"/>
</dbReference>
<gene>
    <name evidence="2" type="ORF">IAB93_02925</name>
</gene>
<sequence length="329" mass="36821">MKFLQAALIPVATLLYSCNGDGTTPSEIQVEGIKLDKSEILAFVGDEIKLEAILTPADADNATIEWSSSDENIATVDSTGLVVLRMQGEASIYATCNGLYDQCDLTSVFVEVGQYYCSDGTFSDEYDPQKAIAAVFYTRQHPNDLSDYSGTGIRRQKCHGYAVALHDAIDSYCIWGPYDILECYPKDSEGNPIDNFSGNTSDTDWSGYLYTQMIYEAAQKEEGLWGNDVLNDYAACWYAMNYEQKAHAPENSSGWFLPSGSQLWEIFENIEILDRQQETALVENDWYWSSSEYCDIPWEGANFLNTQQGSIEAYDKFKGAMLVRSVIAF</sequence>
<dbReference type="InterPro" id="IPR008964">
    <property type="entry name" value="Invasin/intimin_cell_adhesion"/>
</dbReference>
<dbReference type="PROSITE" id="PS51257">
    <property type="entry name" value="PROKAR_LIPOPROTEIN"/>
    <property type="match status" value="1"/>
</dbReference>
<feature type="domain" description="BIG2" evidence="1">
    <location>
        <begin position="29"/>
        <end position="106"/>
    </location>
</feature>
<protein>
    <submittedName>
        <fullName evidence="2">Ig-like domain-containing protein</fullName>
    </submittedName>
</protein>
<evidence type="ECO:0000313" key="3">
    <source>
        <dbReference type="Proteomes" id="UP000823597"/>
    </source>
</evidence>
<reference evidence="2" key="1">
    <citation type="submission" date="2020-10" db="EMBL/GenBank/DDBJ databases">
        <authorList>
            <person name="Gilroy R."/>
        </authorList>
    </citation>
    <scope>NUCLEOTIDE SEQUENCE</scope>
    <source>
        <strain evidence="2">10037</strain>
    </source>
</reference>
<proteinExistence type="predicted"/>
<dbReference type="Proteomes" id="UP000823597">
    <property type="component" value="Unassembled WGS sequence"/>
</dbReference>
<dbReference type="InterPro" id="IPR003343">
    <property type="entry name" value="Big_2"/>
</dbReference>
<dbReference type="Gene3D" id="2.60.40.1080">
    <property type="match status" value="1"/>
</dbReference>
<evidence type="ECO:0000259" key="1">
    <source>
        <dbReference type="SMART" id="SM00635"/>
    </source>
</evidence>
<dbReference type="AlphaFoldDB" id="A0A9D9I308"/>
<reference evidence="2" key="2">
    <citation type="journal article" date="2021" name="PeerJ">
        <title>Extensive microbial diversity within the chicken gut microbiome revealed by metagenomics and culture.</title>
        <authorList>
            <person name="Gilroy R."/>
            <person name="Ravi A."/>
            <person name="Getino M."/>
            <person name="Pursley I."/>
            <person name="Horton D.L."/>
            <person name="Alikhan N.F."/>
            <person name="Baker D."/>
            <person name="Gharbi K."/>
            <person name="Hall N."/>
            <person name="Watson M."/>
            <person name="Adriaenssens E.M."/>
            <person name="Foster-Nyarko E."/>
            <person name="Jarju S."/>
            <person name="Secka A."/>
            <person name="Antonio M."/>
            <person name="Oren A."/>
            <person name="Chaudhuri R.R."/>
            <person name="La Ragione R."/>
            <person name="Hildebrand F."/>
            <person name="Pallen M.J."/>
        </authorList>
    </citation>
    <scope>NUCLEOTIDE SEQUENCE</scope>
    <source>
        <strain evidence="2">10037</strain>
    </source>
</reference>
<accession>A0A9D9I308</accession>
<name>A0A9D9I308_9BACT</name>
<dbReference type="Pfam" id="PF02368">
    <property type="entry name" value="Big_2"/>
    <property type="match status" value="1"/>
</dbReference>
<comment type="caution">
    <text evidence="2">The sequence shown here is derived from an EMBL/GenBank/DDBJ whole genome shotgun (WGS) entry which is preliminary data.</text>
</comment>
<dbReference type="SMART" id="SM00635">
    <property type="entry name" value="BID_2"/>
    <property type="match status" value="1"/>
</dbReference>
<organism evidence="2 3">
    <name type="scientific">Candidatus Merdivivens pullistercoris</name>
    <dbReference type="NCBI Taxonomy" id="2840873"/>
    <lineage>
        <taxon>Bacteria</taxon>
        <taxon>Pseudomonadati</taxon>
        <taxon>Bacteroidota</taxon>
        <taxon>Bacteroidia</taxon>
        <taxon>Bacteroidales</taxon>
        <taxon>Muribaculaceae</taxon>
        <taxon>Muribaculaceae incertae sedis</taxon>
        <taxon>Candidatus Merdivivens</taxon>
    </lineage>
</organism>
<evidence type="ECO:0000313" key="2">
    <source>
        <dbReference type="EMBL" id="MBO8464933.1"/>
    </source>
</evidence>